<dbReference type="RefSeq" id="WP_131330227.1">
    <property type="nucleotide sequence ID" value="NZ_CP044016.1"/>
</dbReference>
<evidence type="ECO:0000256" key="1">
    <source>
        <dbReference type="SAM" id="Phobius"/>
    </source>
</evidence>
<keyword evidence="1" id="KW-0472">Membrane</keyword>
<dbReference type="AlphaFoldDB" id="A0A5P2GCH6"/>
<keyword evidence="1" id="KW-0812">Transmembrane</keyword>
<keyword evidence="3" id="KW-1185">Reference proteome</keyword>
<evidence type="ECO:0000313" key="2">
    <source>
        <dbReference type="EMBL" id="QES89281.1"/>
    </source>
</evidence>
<proteinExistence type="predicted"/>
<feature type="transmembrane region" description="Helical" evidence="1">
    <location>
        <begin position="149"/>
        <end position="173"/>
    </location>
</feature>
<keyword evidence="1" id="KW-1133">Transmembrane helix</keyword>
<name>A0A5P2GCH6_9BACT</name>
<protein>
    <submittedName>
        <fullName evidence="2">Uncharacterized protein</fullName>
    </submittedName>
</protein>
<dbReference type="KEGG" id="arac:E0W69_011610"/>
<reference evidence="2 3" key="1">
    <citation type="submission" date="2019-09" db="EMBL/GenBank/DDBJ databases">
        <title>Complete genome sequence of Arachidicoccus sp. B3-10 isolated from apple orchard soil.</title>
        <authorList>
            <person name="Kim H.S."/>
            <person name="Han K.-I."/>
            <person name="Suh M.K."/>
            <person name="Lee K.C."/>
            <person name="Eom M.K."/>
            <person name="Kim J.-S."/>
            <person name="Kang S.W."/>
            <person name="Sin Y."/>
            <person name="Lee J.-S."/>
        </authorList>
    </citation>
    <scope>NUCLEOTIDE SEQUENCE [LARGE SCALE GENOMIC DNA]</scope>
    <source>
        <strain evidence="2 3">B3-10</strain>
    </source>
</reference>
<sequence>MKYNEYRTGYYHFTSIENINLLQYNLKSFKEFELGNVSGDNWTDSILLESKKYTTYSEQNKYISNICRTEIKKNLTKYTIFHIACCFKAIVDPSRYDVFLFFKKEVPSHSGVVKAFNEKGFFYSISKSLGWLLTDTINSPSKGFLIANIYIIVAFVFQIGKLFFISYFLIIFYKAKKFNWNYPTIFTICFIGFNFLITGPVASPRYLIPIDFYIFCATALGFEFWINRKKAPNI</sequence>
<accession>A0A5P2GCH6</accession>
<dbReference type="OrthoDB" id="870437at2"/>
<evidence type="ECO:0000313" key="3">
    <source>
        <dbReference type="Proteomes" id="UP000292424"/>
    </source>
</evidence>
<dbReference type="Proteomes" id="UP000292424">
    <property type="component" value="Chromosome"/>
</dbReference>
<gene>
    <name evidence="2" type="ORF">E0W69_011610</name>
</gene>
<dbReference type="EMBL" id="CP044016">
    <property type="protein sequence ID" value="QES89281.1"/>
    <property type="molecule type" value="Genomic_DNA"/>
</dbReference>
<feature type="transmembrane region" description="Helical" evidence="1">
    <location>
        <begin position="180"/>
        <end position="200"/>
    </location>
</feature>
<feature type="transmembrane region" description="Helical" evidence="1">
    <location>
        <begin position="206"/>
        <end position="226"/>
    </location>
</feature>
<organism evidence="2 3">
    <name type="scientific">Rhizosphaericola mali</name>
    <dbReference type="NCBI Taxonomy" id="2545455"/>
    <lineage>
        <taxon>Bacteria</taxon>
        <taxon>Pseudomonadati</taxon>
        <taxon>Bacteroidota</taxon>
        <taxon>Chitinophagia</taxon>
        <taxon>Chitinophagales</taxon>
        <taxon>Chitinophagaceae</taxon>
        <taxon>Rhizosphaericola</taxon>
    </lineage>
</organism>